<proteinExistence type="predicted"/>
<protein>
    <submittedName>
        <fullName evidence="1">Uncharacterized protein</fullName>
    </submittedName>
</protein>
<organism evidence="1 2">
    <name type="scientific">Flavobacterium hercynium</name>
    <dbReference type="NCBI Taxonomy" id="387094"/>
    <lineage>
        <taxon>Bacteria</taxon>
        <taxon>Pseudomonadati</taxon>
        <taxon>Bacteroidota</taxon>
        <taxon>Flavobacteriia</taxon>
        <taxon>Flavobacteriales</taxon>
        <taxon>Flavobacteriaceae</taxon>
        <taxon>Flavobacterium</taxon>
    </lineage>
</organism>
<evidence type="ECO:0000313" key="1">
    <source>
        <dbReference type="EMBL" id="OXA93218.1"/>
    </source>
</evidence>
<evidence type="ECO:0000313" key="2">
    <source>
        <dbReference type="Proteomes" id="UP000198345"/>
    </source>
</evidence>
<comment type="caution">
    <text evidence="1">The sequence shown here is derived from an EMBL/GenBank/DDBJ whole genome shotgun (WGS) entry which is preliminary data.</text>
</comment>
<name>A0A226HH74_9FLAO</name>
<dbReference type="EMBL" id="MUGW01000015">
    <property type="protein sequence ID" value="OXA93218.1"/>
    <property type="molecule type" value="Genomic_DNA"/>
</dbReference>
<reference evidence="1 2" key="1">
    <citation type="submission" date="2016-11" db="EMBL/GenBank/DDBJ databases">
        <title>Whole genomes of Flavobacteriaceae.</title>
        <authorList>
            <person name="Stine C."/>
            <person name="Li C."/>
            <person name="Tadesse D."/>
        </authorList>
    </citation>
    <scope>NUCLEOTIDE SEQUENCE [LARGE SCALE GENOMIC DNA]</scope>
    <source>
        <strain evidence="1 2">DSM 18292</strain>
    </source>
</reference>
<keyword evidence="2" id="KW-1185">Reference proteome</keyword>
<dbReference type="Proteomes" id="UP000198345">
    <property type="component" value="Unassembled WGS sequence"/>
</dbReference>
<dbReference type="AlphaFoldDB" id="A0A226HH74"/>
<sequence length="201" mass="23210">MATTLRIFAVLLVSIFLLNCASFSNKTFKNDYNKMNSETVLSINGKYSFFPIKKFDRKKEHSNLESLKKYINSYNYMTNEIVKFTDLDSTLNGLHFYHLELILTNNNTLNLELFKNNKSVKKQQIKGELKKDGMFYLDNKFLECNGIPYLFGGCQNNKRRIAVSKENNLIINEAVCNEGALLLFIAAGVSYNSAYEFKRLE</sequence>
<gene>
    <name evidence="1" type="ORF">B0A66_06995</name>
</gene>
<accession>A0A226HH74</accession>